<dbReference type="EMBL" id="FPJO01000002">
    <property type="protein sequence ID" value="SFX38570.1"/>
    <property type="molecule type" value="Genomic_DNA"/>
</dbReference>
<gene>
    <name evidence="1" type="ORF">SAMN02787144_1002536</name>
</gene>
<organism evidence="1 2">
    <name type="scientific">Streptomyces atratus</name>
    <dbReference type="NCBI Taxonomy" id="1893"/>
    <lineage>
        <taxon>Bacteria</taxon>
        <taxon>Bacillati</taxon>
        <taxon>Actinomycetota</taxon>
        <taxon>Actinomycetes</taxon>
        <taxon>Kitasatosporales</taxon>
        <taxon>Streptomycetaceae</taxon>
        <taxon>Streptomyces</taxon>
    </lineage>
</organism>
<proteinExistence type="predicted"/>
<reference evidence="1 2" key="1">
    <citation type="submission" date="2016-11" db="EMBL/GenBank/DDBJ databases">
        <authorList>
            <person name="Jaros S."/>
            <person name="Januszkiewicz K."/>
            <person name="Wedrychowicz H."/>
        </authorList>
    </citation>
    <scope>NUCLEOTIDE SEQUENCE [LARGE SCALE GENOMIC DNA]</scope>
    <source>
        <strain evidence="1 2">OK807</strain>
    </source>
</reference>
<evidence type="ECO:0000313" key="2">
    <source>
        <dbReference type="Proteomes" id="UP000181909"/>
    </source>
</evidence>
<sequence>MVSARRDAARRRRVRVPQSLEKLAEEAERVIRPGEDVDVTIRKRGPYRMLATDPMEDVFENQTEPMHVVVSLGFITRFPRYNLPSLSKDLFWTIVGLLAEKDEQGQYVHINRHGEIAVTQDQLARMLGVKRPTINVAIGHLMARNFLWKTGRGKYQLHPLLLYFGSATRQGEAIGYAKAHFEDKALPVVPEPGAVIAHEITPDGVADIRA</sequence>
<dbReference type="RefSeq" id="WP_143166458.1">
    <property type="nucleotide sequence ID" value="NZ_CP108276.1"/>
</dbReference>
<evidence type="ECO:0000313" key="1">
    <source>
        <dbReference type="EMBL" id="SFX38570.1"/>
    </source>
</evidence>
<protein>
    <recommendedName>
        <fullName evidence="3">Plasmid replication protein RepL domain-containing protein</fullName>
    </recommendedName>
</protein>
<evidence type="ECO:0008006" key="3">
    <source>
        <dbReference type="Google" id="ProtNLM"/>
    </source>
</evidence>
<dbReference type="Proteomes" id="UP000181909">
    <property type="component" value="Unassembled WGS sequence"/>
</dbReference>
<dbReference type="InterPro" id="IPR036390">
    <property type="entry name" value="WH_DNA-bd_sf"/>
</dbReference>
<dbReference type="InterPro" id="IPR036388">
    <property type="entry name" value="WH-like_DNA-bd_sf"/>
</dbReference>
<dbReference type="Gene3D" id="1.10.10.10">
    <property type="entry name" value="Winged helix-like DNA-binding domain superfamily/Winged helix DNA-binding domain"/>
    <property type="match status" value="1"/>
</dbReference>
<name>A0A1K1WME5_STRAR</name>
<dbReference type="OrthoDB" id="4184605at2"/>
<accession>A0A1K1WME5</accession>
<dbReference type="AlphaFoldDB" id="A0A1K1WME5"/>
<dbReference type="SUPFAM" id="SSF46785">
    <property type="entry name" value="Winged helix' DNA-binding domain"/>
    <property type="match status" value="1"/>
</dbReference>